<evidence type="ECO:0000313" key="2">
    <source>
        <dbReference type="EMBL" id="GAH75586.1"/>
    </source>
</evidence>
<dbReference type="Pfam" id="PF13401">
    <property type="entry name" value="AAA_22"/>
    <property type="match status" value="1"/>
</dbReference>
<reference evidence="2" key="1">
    <citation type="journal article" date="2014" name="Front. Microbiol.">
        <title>High frequency of phylogenetically diverse reductive dehalogenase-homologous genes in deep subseafloor sedimentary metagenomes.</title>
        <authorList>
            <person name="Kawai M."/>
            <person name="Futagami T."/>
            <person name="Toyoda A."/>
            <person name="Takaki Y."/>
            <person name="Nishi S."/>
            <person name="Hori S."/>
            <person name="Arai W."/>
            <person name="Tsubouchi T."/>
            <person name="Morono Y."/>
            <person name="Uchiyama I."/>
            <person name="Ito T."/>
            <person name="Fujiyama A."/>
            <person name="Inagaki F."/>
            <person name="Takami H."/>
        </authorList>
    </citation>
    <scope>NUCLEOTIDE SEQUENCE</scope>
    <source>
        <strain evidence="2">Expedition CK06-06</strain>
    </source>
</reference>
<dbReference type="GO" id="GO:0016887">
    <property type="term" value="F:ATP hydrolysis activity"/>
    <property type="evidence" value="ECO:0007669"/>
    <property type="project" value="InterPro"/>
</dbReference>
<gene>
    <name evidence="2" type="ORF">S03H2_42264</name>
</gene>
<proteinExistence type="predicted"/>
<protein>
    <recommendedName>
        <fullName evidence="1">ORC1/DEAH AAA+ ATPase domain-containing protein</fullName>
    </recommendedName>
</protein>
<evidence type="ECO:0000259" key="1">
    <source>
        <dbReference type="Pfam" id="PF13401"/>
    </source>
</evidence>
<dbReference type="EMBL" id="BARU01026298">
    <property type="protein sequence ID" value="GAH75586.1"/>
    <property type="molecule type" value="Genomic_DNA"/>
</dbReference>
<dbReference type="SUPFAM" id="SSF52540">
    <property type="entry name" value="P-loop containing nucleoside triphosphate hydrolases"/>
    <property type="match status" value="1"/>
</dbReference>
<feature type="non-terminal residue" evidence="2">
    <location>
        <position position="220"/>
    </location>
</feature>
<comment type="caution">
    <text evidence="2">The sequence shown here is derived from an EMBL/GenBank/DDBJ whole genome shotgun (WGS) entry which is preliminary data.</text>
</comment>
<accession>X1HZL9</accession>
<dbReference type="Gene3D" id="3.40.50.300">
    <property type="entry name" value="P-loop containing nucleotide triphosphate hydrolases"/>
    <property type="match status" value="1"/>
</dbReference>
<feature type="domain" description="ORC1/DEAH AAA+ ATPase" evidence="1">
    <location>
        <begin position="55"/>
        <end position="188"/>
    </location>
</feature>
<sequence length="220" mass="25702">MGDEKRRRILDSDKKLQKIGLKHNPFHEKPLTEDEIHLVAGRKDELNELIEAIGERRNILITGAKGIGKTTVLSYLIANAKKENITITYLETPPLSERRFFLNILLGMLDKKNNKIPKNYDLEKVYNRIDKYKNNPAHYPSYEILEDIIHYAEKYYKRVDFPIIVFIDEFHKIMLAPGLQGFELIIKLNQTMFDEKFVFVCASLITQTLNRYSNPSKDSL</sequence>
<dbReference type="InterPro" id="IPR027417">
    <property type="entry name" value="P-loop_NTPase"/>
</dbReference>
<name>X1HZL9_9ZZZZ</name>
<dbReference type="InterPro" id="IPR049945">
    <property type="entry name" value="AAA_22"/>
</dbReference>
<organism evidence="2">
    <name type="scientific">marine sediment metagenome</name>
    <dbReference type="NCBI Taxonomy" id="412755"/>
    <lineage>
        <taxon>unclassified sequences</taxon>
        <taxon>metagenomes</taxon>
        <taxon>ecological metagenomes</taxon>
    </lineage>
</organism>
<dbReference type="AlphaFoldDB" id="X1HZL9"/>